<gene>
    <name evidence="2" type="primary">ORF87586</name>
</gene>
<dbReference type="Pfam" id="PF00069">
    <property type="entry name" value="Pkinase"/>
    <property type="match status" value="1"/>
</dbReference>
<name>A0A0B6ZZ63_9EUPU</name>
<proteinExistence type="predicted"/>
<dbReference type="AlphaFoldDB" id="A0A0B6ZZ63"/>
<evidence type="ECO:0000313" key="2">
    <source>
        <dbReference type="EMBL" id="CEK73637.1"/>
    </source>
</evidence>
<organism evidence="2">
    <name type="scientific">Arion vulgaris</name>
    <dbReference type="NCBI Taxonomy" id="1028688"/>
    <lineage>
        <taxon>Eukaryota</taxon>
        <taxon>Metazoa</taxon>
        <taxon>Spiralia</taxon>
        <taxon>Lophotrochozoa</taxon>
        <taxon>Mollusca</taxon>
        <taxon>Gastropoda</taxon>
        <taxon>Heterobranchia</taxon>
        <taxon>Euthyneura</taxon>
        <taxon>Panpulmonata</taxon>
        <taxon>Eupulmonata</taxon>
        <taxon>Stylommatophora</taxon>
        <taxon>Helicina</taxon>
        <taxon>Arionoidea</taxon>
        <taxon>Arionidae</taxon>
        <taxon>Arion</taxon>
    </lineage>
</organism>
<dbReference type="GO" id="GO:0005524">
    <property type="term" value="F:ATP binding"/>
    <property type="evidence" value="ECO:0007669"/>
    <property type="project" value="InterPro"/>
</dbReference>
<dbReference type="SUPFAM" id="SSF56112">
    <property type="entry name" value="Protein kinase-like (PK-like)"/>
    <property type="match status" value="1"/>
</dbReference>
<protein>
    <recommendedName>
        <fullName evidence="1">Protein kinase domain-containing protein</fullName>
    </recommendedName>
</protein>
<sequence length="350" mass="40624">DLLNQTEEDIHWLSRTPRDAIRLGKLALNNQTVIVKEFYKVEFEIMRNEACITGLFAKLNVSPNIIGILIEYHQMNDLAFVQEFYGTGVSLAEFTSVSSGHEWDLSFLKTLAEVEINYDDQDEFFNKVVDSCEYTISKVFINLLTDWNTRTCKLKSHRRILIERISLILIQKMIVLHGSGYLINNFRINNILVNWNDNSIDRLGIDLRFIDFGLTSSIQQGIYLESDFKFFTRFTSLAPEVVHGHKTSRSSDIYSLCYVLYQVMEDYFPSSFLSLSSEKFFTNSTTFENLYIKFVSRLTTRQNLVTADKDHELKDITFHKYHLLLIRCLHNHSSDRPTLLSILSAVSLAF</sequence>
<dbReference type="InterPro" id="IPR000719">
    <property type="entry name" value="Prot_kinase_dom"/>
</dbReference>
<reference evidence="2" key="1">
    <citation type="submission" date="2014-12" db="EMBL/GenBank/DDBJ databases">
        <title>Insight into the proteome of Arion vulgaris.</title>
        <authorList>
            <person name="Aradska J."/>
            <person name="Bulat T."/>
            <person name="Smidak R."/>
            <person name="Sarate P."/>
            <person name="Gangsoo J."/>
            <person name="Sialana F."/>
            <person name="Bilban M."/>
            <person name="Lubec G."/>
        </authorList>
    </citation>
    <scope>NUCLEOTIDE SEQUENCE</scope>
    <source>
        <tissue evidence="2">Skin</tissue>
    </source>
</reference>
<accession>A0A0B6ZZ63</accession>
<dbReference type="PROSITE" id="PS50011">
    <property type="entry name" value="PROTEIN_KINASE_DOM"/>
    <property type="match status" value="1"/>
</dbReference>
<dbReference type="InterPro" id="IPR011009">
    <property type="entry name" value="Kinase-like_dom_sf"/>
</dbReference>
<dbReference type="GO" id="GO:0004672">
    <property type="term" value="F:protein kinase activity"/>
    <property type="evidence" value="ECO:0007669"/>
    <property type="project" value="InterPro"/>
</dbReference>
<dbReference type="EMBL" id="HACG01026772">
    <property type="protein sequence ID" value="CEK73637.1"/>
    <property type="molecule type" value="Transcribed_RNA"/>
</dbReference>
<feature type="non-terminal residue" evidence="2">
    <location>
        <position position="1"/>
    </location>
</feature>
<dbReference type="Gene3D" id="1.10.510.10">
    <property type="entry name" value="Transferase(Phosphotransferase) domain 1"/>
    <property type="match status" value="1"/>
</dbReference>
<evidence type="ECO:0000259" key="1">
    <source>
        <dbReference type="PROSITE" id="PS50011"/>
    </source>
</evidence>
<feature type="domain" description="Protein kinase" evidence="1">
    <location>
        <begin position="1"/>
        <end position="350"/>
    </location>
</feature>